<dbReference type="Proteomes" id="UP001066276">
    <property type="component" value="Chromosome 4_2"/>
</dbReference>
<accession>A0AAV7SSD8</accession>
<dbReference type="EMBL" id="JANPWB010000008">
    <property type="protein sequence ID" value="KAJ1166998.1"/>
    <property type="molecule type" value="Genomic_DNA"/>
</dbReference>
<keyword evidence="3" id="KW-1185">Reference proteome</keyword>
<feature type="region of interest" description="Disordered" evidence="1">
    <location>
        <begin position="28"/>
        <end position="119"/>
    </location>
</feature>
<organism evidence="2 3">
    <name type="scientific">Pleurodeles waltl</name>
    <name type="common">Iberian ribbed newt</name>
    <dbReference type="NCBI Taxonomy" id="8319"/>
    <lineage>
        <taxon>Eukaryota</taxon>
        <taxon>Metazoa</taxon>
        <taxon>Chordata</taxon>
        <taxon>Craniata</taxon>
        <taxon>Vertebrata</taxon>
        <taxon>Euteleostomi</taxon>
        <taxon>Amphibia</taxon>
        <taxon>Batrachia</taxon>
        <taxon>Caudata</taxon>
        <taxon>Salamandroidea</taxon>
        <taxon>Salamandridae</taxon>
        <taxon>Pleurodelinae</taxon>
        <taxon>Pleurodeles</taxon>
    </lineage>
</organism>
<feature type="compositionally biased region" description="Basic and acidic residues" evidence="1">
    <location>
        <begin position="48"/>
        <end position="87"/>
    </location>
</feature>
<evidence type="ECO:0000313" key="2">
    <source>
        <dbReference type="EMBL" id="KAJ1166998.1"/>
    </source>
</evidence>
<name>A0AAV7SSD8_PLEWA</name>
<feature type="compositionally biased region" description="Basic and acidic residues" evidence="1">
    <location>
        <begin position="94"/>
        <end position="110"/>
    </location>
</feature>
<gene>
    <name evidence="2" type="ORF">NDU88_007391</name>
</gene>
<protein>
    <submittedName>
        <fullName evidence="2">Uncharacterized protein</fullName>
    </submittedName>
</protein>
<dbReference type="AlphaFoldDB" id="A0AAV7SSD8"/>
<proteinExistence type="predicted"/>
<comment type="caution">
    <text evidence="2">The sequence shown here is derived from an EMBL/GenBank/DDBJ whole genome shotgun (WGS) entry which is preliminary data.</text>
</comment>
<feature type="compositionally biased region" description="Basic and acidic residues" evidence="1">
    <location>
        <begin position="131"/>
        <end position="147"/>
    </location>
</feature>
<evidence type="ECO:0000256" key="1">
    <source>
        <dbReference type="SAM" id="MobiDB-lite"/>
    </source>
</evidence>
<feature type="region of interest" description="Disordered" evidence="1">
    <location>
        <begin position="128"/>
        <end position="147"/>
    </location>
</feature>
<reference evidence="2" key="1">
    <citation type="journal article" date="2022" name="bioRxiv">
        <title>Sequencing and chromosome-scale assembly of the giantPleurodeles waltlgenome.</title>
        <authorList>
            <person name="Brown T."/>
            <person name="Elewa A."/>
            <person name="Iarovenko S."/>
            <person name="Subramanian E."/>
            <person name="Araus A.J."/>
            <person name="Petzold A."/>
            <person name="Susuki M."/>
            <person name="Suzuki K.-i.T."/>
            <person name="Hayashi T."/>
            <person name="Toyoda A."/>
            <person name="Oliveira C."/>
            <person name="Osipova E."/>
            <person name="Leigh N.D."/>
            <person name="Simon A."/>
            <person name="Yun M.H."/>
        </authorList>
    </citation>
    <scope>NUCLEOTIDE SEQUENCE</scope>
    <source>
        <strain evidence="2">20211129_DDA</strain>
        <tissue evidence="2">Liver</tissue>
    </source>
</reference>
<evidence type="ECO:0000313" key="3">
    <source>
        <dbReference type="Proteomes" id="UP001066276"/>
    </source>
</evidence>
<sequence length="147" mass="16602">MCSRLSSNTAPASEWRCSRGLEISVTRWPDNQGADVGEITQDFQVPGAEKREDGRERSSEEPDVADHNTEEPTETESRDREEPEKRPGTTGVSRDAEHTENQERSEDTLKSRHIPGGAWLNKVRSFLRDNQLLKREKGGRRGEGRDG</sequence>